<accession>A0A9D1THN4</accession>
<dbReference type="Pfam" id="PF13290">
    <property type="entry name" value="CHB_HEX_C_1"/>
    <property type="match status" value="1"/>
</dbReference>
<evidence type="ECO:0000313" key="3">
    <source>
        <dbReference type="Proteomes" id="UP000886808"/>
    </source>
</evidence>
<protein>
    <submittedName>
        <fullName evidence="2">Chitobiase/beta-hexosaminidase C-terminal domain-containing protein</fullName>
    </submittedName>
</protein>
<proteinExistence type="predicted"/>
<evidence type="ECO:0000259" key="1">
    <source>
        <dbReference type="Pfam" id="PF13290"/>
    </source>
</evidence>
<reference evidence="2" key="1">
    <citation type="journal article" date="2021" name="PeerJ">
        <title>Extensive microbial diversity within the chicken gut microbiome revealed by metagenomics and culture.</title>
        <authorList>
            <person name="Gilroy R."/>
            <person name="Ravi A."/>
            <person name="Getino M."/>
            <person name="Pursley I."/>
            <person name="Horton D.L."/>
            <person name="Alikhan N.F."/>
            <person name="Baker D."/>
            <person name="Gharbi K."/>
            <person name="Hall N."/>
            <person name="Watson M."/>
            <person name="Adriaenssens E.M."/>
            <person name="Foster-Nyarko E."/>
            <person name="Jarju S."/>
            <person name="Secka A."/>
            <person name="Antonio M."/>
            <person name="Oren A."/>
            <person name="Chaudhuri R.R."/>
            <person name="La Ragione R."/>
            <person name="Hildebrand F."/>
            <person name="Pallen M.J."/>
        </authorList>
    </citation>
    <scope>NUCLEOTIDE SEQUENCE</scope>
    <source>
        <strain evidence="2">CHK193-4272</strain>
    </source>
</reference>
<dbReference type="InterPro" id="IPR059177">
    <property type="entry name" value="GH29D-like_dom"/>
</dbReference>
<sequence>MAINLTTRYSPEIEFAFSQDSYIKSHCKAKVDFTGAKTVRVYMLKTTALVDYQRNGSSRYGKLEDVQDTVLEYTMSQDKSFTGVVDKGDESAQSITNKAGQWLRQQIREQVVPTADQYALNKILNFGHIVAADTKPTSENIITEIFKARTWFNNHRVPREGRYIYIPASMTPDIMLSKEWCGLDNLAGKQLPTGVIGSVAGFTIVEIPDYMFSDGHFFTAVHEQAVAFPYKINAAKIHTDPVGINGAVIEGRQLYDVFVLGSKADAVYSLVLESAQQAKPTINAETISAVTIESSGAKAIYYTLDGSDPRFSMTRQIYTSAFDGTDKLVKAVAMDTVGKFTSDIAETQVGSE</sequence>
<dbReference type="Proteomes" id="UP000886808">
    <property type="component" value="Unassembled WGS sequence"/>
</dbReference>
<dbReference type="EMBL" id="DXIE01000030">
    <property type="protein sequence ID" value="HIV62174.1"/>
    <property type="molecule type" value="Genomic_DNA"/>
</dbReference>
<organism evidence="2 3">
    <name type="scientific">Candidatus Butyricicoccus avistercoris</name>
    <dbReference type="NCBI Taxonomy" id="2838518"/>
    <lineage>
        <taxon>Bacteria</taxon>
        <taxon>Bacillati</taxon>
        <taxon>Bacillota</taxon>
        <taxon>Clostridia</taxon>
        <taxon>Eubacteriales</taxon>
        <taxon>Butyricicoccaceae</taxon>
        <taxon>Butyricicoccus</taxon>
    </lineage>
</organism>
<comment type="caution">
    <text evidence="2">The sequence shown here is derived from an EMBL/GenBank/DDBJ whole genome shotgun (WGS) entry which is preliminary data.</text>
</comment>
<gene>
    <name evidence="2" type="ORF">H9746_04900</name>
</gene>
<name>A0A9D1THN4_9FIRM</name>
<feature type="domain" description="GH29D-like beta-sandwich" evidence="1">
    <location>
        <begin position="289"/>
        <end position="338"/>
    </location>
</feature>
<evidence type="ECO:0000313" key="2">
    <source>
        <dbReference type="EMBL" id="HIV62174.1"/>
    </source>
</evidence>
<dbReference type="AlphaFoldDB" id="A0A9D1THN4"/>
<reference evidence="2" key="2">
    <citation type="submission" date="2021-04" db="EMBL/GenBank/DDBJ databases">
        <authorList>
            <person name="Gilroy R."/>
        </authorList>
    </citation>
    <scope>NUCLEOTIDE SEQUENCE</scope>
    <source>
        <strain evidence="2">CHK193-4272</strain>
    </source>
</reference>